<keyword evidence="2" id="KW-1185">Reference proteome</keyword>
<dbReference type="Pfam" id="PF01126">
    <property type="entry name" value="Heme_oxygenase"/>
    <property type="match status" value="1"/>
</dbReference>
<dbReference type="CDD" id="cd19166">
    <property type="entry name" value="HemeO-bac"/>
    <property type="match status" value="1"/>
</dbReference>
<dbReference type="Gene3D" id="1.20.910.10">
    <property type="entry name" value="Heme oxygenase-like"/>
    <property type="match status" value="1"/>
</dbReference>
<organism evidence="1 2">
    <name type="scientific">Benzoatithermus flavus</name>
    <dbReference type="NCBI Taxonomy" id="3108223"/>
    <lineage>
        <taxon>Bacteria</taxon>
        <taxon>Pseudomonadati</taxon>
        <taxon>Pseudomonadota</taxon>
        <taxon>Alphaproteobacteria</taxon>
        <taxon>Geminicoccales</taxon>
        <taxon>Geminicoccaceae</taxon>
        <taxon>Benzoatithermus</taxon>
    </lineage>
</organism>
<accession>A0ABU8XTR5</accession>
<protein>
    <submittedName>
        <fullName evidence="1">Biliverdin-producing heme oxygenase</fullName>
    </submittedName>
</protein>
<proteinExistence type="predicted"/>
<sequence>MMRDEAPIHAGKSGLRQILRVATTADHRVLDALGTKFDLASRSGYAAFLSAHASLIPALENLLDKGPVPPRWPQRRRAGALAEDLAALGRTLPEPADVPDLASPAQRIGALYVLEGSRLGGAILLRHVTTAQPDAPVAFLDHRSGERCWATFVEWLDGLDCGSDEQRAAIEGARLTFAAFAAQFRAWLATIA</sequence>
<dbReference type="InterPro" id="IPR016084">
    <property type="entry name" value="Haem_Oase-like_multi-hlx"/>
</dbReference>
<evidence type="ECO:0000313" key="1">
    <source>
        <dbReference type="EMBL" id="MEK0084446.1"/>
    </source>
</evidence>
<reference evidence="1 2" key="1">
    <citation type="submission" date="2024-01" db="EMBL/GenBank/DDBJ databases">
        <title>Multi-omics insights into the function and evolution of sodium benzoate biodegradation pathways in Benzoatithermus flavus gen. nov., sp. nov. from hot spring.</title>
        <authorList>
            <person name="Hu C.-J."/>
            <person name="Li W.-J."/>
        </authorList>
    </citation>
    <scope>NUCLEOTIDE SEQUENCE [LARGE SCALE GENOMIC DNA]</scope>
    <source>
        <strain evidence="1 2">SYSU G07066</strain>
    </source>
</reference>
<comment type="caution">
    <text evidence="1">The sequence shown here is derived from an EMBL/GenBank/DDBJ whole genome shotgun (WGS) entry which is preliminary data.</text>
</comment>
<dbReference type="RefSeq" id="WP_418160298.1">
    <property type="nucleotide sequence ID" value="NZ_JBBLZC010000015.1"/>
</dbReference>
<evidence type="ECO:0000313" key="2">
    <source>
        <dbReference type="Proteomes" id="UP001375743"/>
    </source>
</evidence>
<gene>
    <name evidence="1" type="ORF">U1T56_14915</name>
</gene>
<dbReference type="Proteomes" id="UP001375743">
    <property type="component" value="Unassembled WGS sequence"/>
</dbReference>
<dbReference type="SUPFAM" id="SSF48613">
    <property type="entry name" value="Heme oxygenase-like"/>
    <property type="match status" value="1"/>
</dbReference>
<dbReference type="InterPro" id="IPR016053">
    <property type="entry name" value="Haem_Oase-like"/>
</dbReference>
<name>A0ABU8XTR5_9PROT</name>
<dbReference type="EMBL" id="JBBLZC010000015">
    <property type="protein sequence ID" value="MEK0084446.1"/>
    <property type="molecule type" value="Genomic_DNA"/>
</dbReference>